<protein>
    <recommendedName>
        <fullName evidence="1">Glycosyl hydrolases family 38 C-terminal domain-containing protein</fullName>
    </recommendedName>
</protein>
<gene>
    <name evidence="2" type="ORF">ACJRO7_034428</name>
</gene>
<dbReference type="Gene3D" id="2.70.98.30">
    <property type="entry name" value="Golgi alpha-mannosidase II, domain 4"/>
    <property type="match status" value="1"/>
</dbReference>
<dbReference type="PANTHER" id="PTHR11607:SF3">
    <property type="entry name" value="LYSOSOMAL ALPHA-MANNOSIDASE"/>
    <property type="match status" value="1"/>
</dbReference>
<dbReference type="PANTHER" id="PTHR11607">
    <property type="entry name" value="ALPHA-MANNOSIDASE"/>
    <property type="match status" value="1"/>
</dbReference>
<name>A0ABD3J396_EUCGL</name>
<dbReference type="FunFam" id="2.60.40.1360:FF:000001">
    <property type="entry name" value="Alpha-mannosidase"/>
    <property type="match status" value="1"/>
</dbReference>
<proteinExistence type="predicted"/>
<accession>A0ABD3J396</accession>
<evidence type="ECO:0000313" key="2">
    <source>
        <dbReference type="EMBL" id="KAL3722071.1"/>
    </source>
</evidence>
<dbReference type="Proteomes" id="UP001634007">
    <property type="component" value="Unassembled WGS sequence"/>
</dbReference>
<reference evidence="2 3" key="1">
    <citation type="submission" date="2024-11" db="EMBL/GenBank/DDBJ databases">
        <title>Chromosome-level genome assembly of Eucalyptus globulus Labill. provides insights into its genome evolution.</title>
        <authorList>
            <person name="Li X."/>
        </authorList>
    </citation>
    <scope>NUCLEOTIDE SEQUENCE [LARGE SCALE GENOMIC DNA]</scope>
    <source>
        <strain evidence="2">CL2024</strain>
        <tissue evidence="2">Fresh tender leaves</tissue>
    </source>
</reference>
<dbReference type="SUPFAM" id="SSF74650">
    <property type="entry name" value="Galactose mutarotase-like"/>
    <property type="match status" value="1"/>
</dbReference>
<dbReference type="Gene3D" id="2.60.40.1360">
    <property type="match status" value="1"/>
</dbReference>
<dbReference type="AlphaFoldDB" id="A0ABD3J396"/>
<keyword evidence="3" id="KW-1185">Reference proteome</keyword>
<feature type="domain" description="Glycosyl hydrolases family 38 C-terminal" evidence="1">
    <location>
        <begin position="94"/>
        <end position="200"/>
    </location>
</feature>
<comment type="caution">
    <text evidence="2">The sequence shown here is derived from an EMBL/GenBank/DDBJ whole genome shotgun (WGS) entry which is preliminary data.</text>
</comment>
<sequence>MLHRRLLHDDSRGVAEALNETVCALKDCKGLIIQGKYYFRFDPLGEGAKWRRSFGQEIYSPLLLAFAEQDGDNWRNSRMTTFSGIDSSYSLPENVAIITLQELNDGKVLLRLAHLYEIGEDKDLSVMSNVELKSLFPGKKIGKVTEMSLFANQERAEMERKRLVWEVEGSKGDEDTILRGGPIDPTELVVEIAPMEIRTFIVQFDLHQEVFDA</sequence>
<dbReference type="InterPro" id="IPR050843">
    <property type="entry name" value="Glycosyl_Hydrlase_38"/>
</dbReference>
<dbReference type="InterPro" id="IPR011013">
    <property type="entry name" value="Gal_mutarotase_sf_dom"/>
</dbReference>
<dbReference type="EMBL" id="JBJKBG010000009">
    <property type="protein sequence ID" value="KAL3722071.1"/>
    <property type="molecule type" value="Genomic_DNA"/>
</dbReference>
<dbReference type="Pfam" id="PF17677">
    <property type="entry name" value="Glyco_hydro38C2"/>
    <property type="match status" value="1"/>
</dbReference>
<dbReference type="InterPro" id="IPR041147">
    <property type="entry name" value="GH38_C"/>
</dbReference>
<organism evidence="2 3">
    <name type="scientific">Eucalyptus globulus</name>
    <name type="common">Tasmanian blue gum</name>
    <dbReference type="NCBI Taxonomy" id="34317"/>
    <lineage>
        <taxon>Eukaryota</taxon>
        <taxon>Viridiplantae</taxon>
        <taxon>Streptophyta</taxon>
        <taxon>Embryophyta</taxon>
        <taxon>Tracheophyta</taxon>
        <taxon>Spermatophyta</taxon>
        <taxon>Magnoliopsida</taxon>
        <taxon>eudicotyledons</taxon>
        <taxon>Gunneridae</taxon>
        <taxon>Pentapetalae</taxon>
        <taxon>rosids</taxon>
        <taxon>malvids</taxon>
        <taxon>Myrtales</taxon>
        <taxon>Myrtaceae</taxon>
        <taxon>Myrtoideae</taxon>
        <taxon>Eucalypteae</taxon>
        <taxon>Eucalyptus</taxon>
    </lineage>
</organism>
<evidence type="ECO:0000313" key="3">
    <source>
        <dbReference type="Proteomes" id="UP001634007"/>
    </source>
</evidence>
<evidence type="ECO:0000259" key="1">
    <source>
        <dbReference type="Pfam" id="PF17677"/>
    </source>
</evidence>